<evidence type="ECO:0000256" key="1">
    <source>
        <dbReference type="ARBA" id="ARBA00022962"/>
    </source>
</evidence>
<evidence type="ECO:0000259" key="2">
    <source>
        <dbReference type="PROSITE" id="PS51278"/>
    </source>
</evidence>
<evidence type="ECO:0000313" key="3">
    <source>
        <dbReference type="EMBL" id="WZK89285.1"/>
    </source>
</evidence>
<dbReference type="EMBL" id="CP123584">
    <property type="protein sequence ID" value="WZK89285.1"/>
    <property type="molecule type" value="Genomic_DNA"/>
</dbReference>
<dbReference type="CDD" id="cd01908">
    <property type="entry name" value="YafJ"/>
    <property type="match status" value="1"/>
</dbReference>
<dbReference type="InterPro" id="IPR017932">
    <property type="entry name" value="GATase_2_dom"/>
</dbReference>
<keyword evidence="4" id="KW-1185">Reference proteome</keyword>
<evidence type="ECO:0000313" key="4">
    <source>
        <dbReference type="Proteomes" id="UP001623232"/>
    </source>
</evidence>
<feature type="domain" description="Glutamine amidotransferase type-2" evidence="2">
    <location>
        <begin position="2"/>
        <end position="275"/>
    </location>
</feature>
<dbReference type="InterPro" id="IPR029055">
    <property type="entry name" value="Ntn_hydrolases_N"/>
</dbReference>
<organism evidence="3 4">
    <name type="scientific">Aliisedimentitalea scapharcae</name>
    <dbReference type="NCBI Taxonomy" id="1524259"/>
    <lineage>
        <taxon>Bacteria</taxon>
        <taxon>Pseudomonadati</taxon>
        <taxon>Pseudomonadota</taxon>
        <taxon>Alphaproteobacteria</taxon>
        <taxon>Rhodobacterales</taxon>
        <taxon>Roseobacteraceae</taxon>
        <taxon>Aliisedimentitalea</taxon>
    </lineage>
</organism>
<protein>
    <submittedName>
        <fullName evidence="3">Class II glutamine amidotransferase</fullName>
    </submittedName>
</protein>
<dbReference type="PANTHER" id="PTHR43187">
    <property type="entry name" value="GLUTAMINE AMIDOTRANSFERASE DUG3-RELATED"/>
    <property type="match status" value="1"/>
</dbReference>
<dbReference type="PROSITE" id="PS51278">
    <property type="entry name" value="GATASE_TYPE_2"/>
    <property type="match status" value="1"/>
</dbReference>
<dbReference type="InterPro" id="IPR026869">
    <property type="entry name" value="EgtC-like"/>
</dbReference>
<gene>
    <name evidence="3" type="ORF">QEZ52_01655</name>
</gene>
<dbReference type="InterPro" id="IPR052373">
    <property type="entry name" value="Gamma-glu_amide_hydrolase"/>
</dbReference>
<proteinExistence type="predicted"/>
<dbReference type="SUPFAM" id="SSF56235">
    <property type="entry name" value="N-terminal nucleophile aminohydrolases (Ntn hydrolases)"/>
    <property type="match status" value="1"/>
</dbReference>
<dbReference type="PANTHER" id="PTHR43187:SF1">
    <property type="entry name" value="GLUTAMINE AMIDOTRANSFERASE DUG3-RELATED"/>
    <property type="match status" value="1"/>
</dbReference>
<dbReference type="Pfam" id="PF13230">
    <property type="entry name" value="GATase_4"/>
    <property type="match status" value="1"/>
</dbReference>
<sequence>MCRFLAWSGAPRYLDELVLNQEQSLVAQSRNALIGKTAINADGFGLAWYSDRNNPCFYKDTHPAWSDANLKQLTHHTRSGLFLAHVRASTGTATSRNNCHPFGYGRWCFMHNGQAGGHDAIRQQLDGMIPASLYGDRLGATESEAIFLIALGEGLDQNPIAAMARAVARVESLSRDSGALPFMRFAACWSDGERLFAARYASDRHAPSLFYRKCKTGIIISSEPLDADNGEWIEIAAGTAIETQGTVLTSHPFAPGVAATSPQIRGQHDAASSAA</sequence>
<dbReference type="RefSeq" id="WP_406647413.1">
    <property type="nucleotide sequence ID" value="NZ_CP123584.1"/>
</dbReference>
<dbReference type="Gene3D" id="3.60.20.10">
    <property type="entry name" value="Glutamine Phosphoribosylpyrophosphate, subunit 1, domain 1"/>
    <property type="match status" value="1"/>
</dbReference>
<accession>A0ABZ2XT59</accession>
<keyword evidence="1 3" id="KW-0315">Glutamine amidotransferase</keyword>
<reference evidence="3 4" key="1">
    <citation type="submission" date="2023-04" db="EMBL/GenBank/DDBJ databases">
        <title>Complete genome sequence of Alisedimentitalea scapharcae.</title>
        <authorList>
            <person name="Rong J.-C."/>
            <person name="Yi M.-L."/>
            <person name="Zhao Q."/>
        </authorList>
    </citation>
    <scope>NUCLEOTIDE SEQUENCE [LARGE SCALE GENOMIC DNA]</scope>
    <source>
        <strain evidence="3 4">KCTC 42119</strain>
    </source>
</reference>
<dbReference type="Proteomes" id="UP001623232">
    <property type="component" value="Chromosome"/>
</dbReference>
<name>A0ABZ2XT59_9RHOB</name>